<dbReference type="EMBL" id="NOJZ02000037">
    <property type="protein sequence ID" value="RDY22589.1"/>
    <property type="molecule type" value="Genomic_DNA"/>
</dbReference>
<dbReference type="RefSeq" id="WP_095405158.1">
    <property type="nucleotide sequence ID" value="NZ_NOJZ02000037.1"/>
</dbReference>
<keyword evidence="2" id="KW-1185">Reference proteome</keyword>
<comment type="caution">
    <text evidence="1">The sequence shown here is derived from an EMBL/GenBank/DDBJ whole genome shotgun (WGS) entry which is preliminary data.</text>
</comment>
<dbReference type="OrthoDB" id="1716625at2"/>
<proteinExistence type="predicted"/>
<organism evidence="1 2">
    <name type="scientific">Romboutsia maritimum</name>
    <dbReference type="NCBI Taxonomy" id="2020948"/>
    <lineage>
        <taxon>Bacteria</taxon>
        <taxon>Bacillati</taxon>
        <taxon>Bacillota</taxon>
        <taxon>Clostridia</taxon>
        <taxon>Peptostreptococcales</taxon>
        <taxon>Peptostreptococcaceae</taxon>
        <taxon>Romboutsia</taxon>
    </lineage>
</organism>
<evidence type="ECO:0000313" key="2">
    <source>
        <dbReference type="Proteomes" id="UP000243494"/>
    </source>
</evidence>
<gene>
    <name evidence="1" type="ORF">CHF27_012645</name>
</gene>
<dbReference type="Gene3D" id="3.30.2310.40">
    <property type="match status" value="1"/>
</dbReference>
<dbReference type="AlphaFoldDB" id="A0A371IQ26"/>
<dbReference type="Proteomes" id="UP000243494">
    <property type="component" value="Unassembled WGS sequence"/>
</dbReference>
<evidence type="ECO:0000313" key="1">
    <source>
        <dbReference type="EMBL" id="RDY22589.1"/>
    </source>
</evidence>
<accession>A0A371IQ26</accession>
<dbReference type="InterPro" id="IPR038493">
    <property type="entry name" value="MqsR_sf"/>
</dbReference>
<sequence length="110" mass="13192">MINKYLEKIKKHITDKGFDFAGGREKNARFMREHGFNIDDITDILLDLNKEHYLDGPQKDHNKKLEGDVWKFKYDLELDTDLNILIYIKVRYNPPNELVCISFHEDEMYI</sequence>
<name>A0A371IQ26_9FIRM</name>
<reference evidence="1 2" key="1">
    <citation type="journal article" date="2017" name="Genome Announc.">
        <title>Draft Genome Sequence of Romboutsia maritimum sp. nov. Strain CCRI-22766(T), Isolated from Coastal Estuarine Mud.</title>
        <authorList>
            <person name="Maheux A.F."/>
            <person name="Boudreau D.K."/>
            <person name="Berube E."/>
            <person name="Boissinot M."/>
            <person name="Raymond F."/>
            <person name="Brodeur S."/>
            <person name="Corbeil J."/>
            <person name="Brightwell G."/>
            <person name="Broda D."/>
            <person name="Omar R.F."/>
            <person name="Bergeron M.G."/>
        </authorList>
    </citation>
    <scope>NUCLEOTIDE SEQUENCE [LARGE SCALE GENOMIC DNA]</scope>
    <source>
        <strain evidence="1 2">CCRI-22766</strain>
    </source>
</reference>
<protein>
    <recommendedName>
        <fullName evidence="3">Toxin</fullName>
    </recommendedName>
</protein>
<evidence type="ECO:0008006" key="3">
    <source>
        <dbReference type="Google" id="ProtNLM"/>
    </source>
</evidence>